<evidence type="ECO:0000256" key="1">
    <source>
        <dbReference type="SAM" id="MobiDB-lite"/>
    </source>
</evidence>
<accession>A0A849I3J1</accession>
<organism evidence="3 4">
    <name type="scientific">Enterovirga aerilata</name>
    <dbReference type="NCBI Taxonomy" id="2730920"/>
    <lineage>
        <taxon>Bacteria</taxon>
        <taxon>Pseudomonadati</taxon>
        <taxon>Pseudomonadota</taxon>
        <taxon>Alphaproteobacteria</taxon>
        <taxon>Hyphomicrobiales</taxon>
        <taxon>Methylobacteriaceae</taxon>
        <taxon>Enterovirga</taxon>
    </lineage>
</organism>
<dbReference type="AlphaFoldDB" id="A0A849I3J1"/>
<name>A0A849I3J1_9HYPH</name>
<protein>
    <submittedName>
        <fullName evidence="3">Uncharacterized protein</fullName>
    </submittedName>
</protein>
<feature type="compositionally biased region" description="Basic and acidic residues" evidence="1">
    <location>
        <begin position="40"/>
        <end position="53"/>
    </location>
</feature>
<sequence length="83" mass="9055">MYRSAACVLLVLSTGAAEARPCRPGEAPRFSAAGRPSCDNGERLRPHDPEGQRVGRRPGFIDLGNGTEVRIGGRVQMDYDTRR</sequence>
<dbReference type="Proteomes" id="UP000564885">
    <property type="component" value="Unassembled WGS sequence"/>
</dbReference>
<feature type="region of interest" description="Disordered" evidence="1">
    <location>
        <begin position="20"/>
        <end position="67"/>
    </location>
</feature>
<dbReference type="EMBL" id="JABEPP010000002">
    <property type="protein sequence ID" value="NNM71928.1"/>
    <property type="molecule type" value="Genomic_DNA"/>
</dbReference>
<feature type="signal peptide" evidence="2">
    <location>
        <begin position="1"/>
        <end position="19"/>
    </location>
</feature>
<evidence type="ECO:0000313" key="4">
    <source>
        <dbReference type="Proteomes" id="UP000564885"/>
    </source>
</evidence>
<evidence type="ECO:0000256" key="2">
    <source>
        <dbReference type="SAM" id="SignalP"/>
    </source>
</evidence>
<keyword evidence="2" id="KW-0732">Signal</keyword>
<keyword evidence="4" id="KW-1185">Reference proteome</keyword>
<reference evidence="3 4" key="1">
    <citation type="submission" date="2020-04" db="EMBL/GenBank/DDBJ databases">
        <title>Enterovirga sp. isolate from soil.</title>
        <authorList>
            <person name="Chea S."/>
            <person name="Kim D.-U."/>
        </authorList>
    </citation>
    <scope>NUCLEOTIDE SEQUENCE [LARGE SCALE GENOMIC DNA]</scope>
    <source>
        <strain evidence="3 4">DB1703</strain>
    </source>
</reference>
<comment type="caution">
    <text evidence="3">The sequence shown here is derived from an EMBL/GenBank/DDBJ whole genome shotgun (WGS) entry which is preliminary data.</text>
</comment>
<feature type="chain" id="PRO_5032911933" evidence="2">
    <location>
        <begin position="20"/>
        <end position="83"/>
    </location>
</feature>
<gene>
    <name evidence="3" type="ORF">HJG44_05900</name>
</gene>
<dbReference type="RefSeq" id="WP_171217453.1">
    <property type="nucleotide sequence ID" value="NZ_JABEPP010000002.1"/>
</dbReference>
<proteinExistence type="predicted"/>
<evidence type="ECO:0000313" key="3">
    <source>
        <dbReference type="EMBL" id="NNM71928.1"/>
    </source>
</evidence>